<evidence type="ECO:0000256" key="3">
    <source>
        <dbReference type="ARBA" id="ARBA00023118"/>
    </source>
</evidence>
<protein>
    <recommendedName>
        <fullName evidence="6">NAD(+) hydrolase ThsA</fullName>
        <ecNumber evidence="4">3.2.2.5</ecNumber>
    </recommendedName>
</protein>
<dbReference type="Proteomes" id="UP001255917">
    <property type="component" value="Unassembled WGS sequence"/>
</dbReference>
<feature type="domain" description="Deacetylase sirtuin-type" evidence="9">
    <location>
        <begin position="1"/>
        <end position="283"/>
    </location>
</feature>
<evidence type="ECO:0000313" key="11">
    <source>
        <dbReference type="Proteomes" id="UP001255917"/>
    </source>
</evidence>
<comment type="similarity">
    <text evidence="5">Belongs to the soluble Thoeris ThsA family.</text>
</comment>
<evidence type="ECO:0000259" key="9">
    <source>
        <dbReference type="PROSITE" id="PS50305"/>
    </source>
</evidence>
<evidence type="ECO:0000256" key="6">
    <source>
        <dbReference type="ARBA" id="ARBA00035033"/>
    </source>
</evidence>
<name>A0ABU3NCJ0_9GAMM</name>
<dbReference type="Pfam" id="PF18185">
    <property type="entry name" value="STALD"/>
    <property type="match status" value="1"/>
</dbReference>
<dbReference type="EC" id="3.2.2.5" evidence="4"/>
<dbReference type="InterPro" id="IPR026590">
    <property type="entry name" value="Ssirtuin_cat_dom"/>
</dbReference>
<keyword evidence="3" id="KW-0051">Antiviral defense</keyword>
<dbReference type="PROSITE" id="PS50305">
    <property type="entry name" value="SIRTUIN"/>
    <property type="match status" value="1"/>
</dbReference>
<dbReference type="InterPro" id="IPR029035">
    <property type="entry name" value="DHS-like_NAD/FAD-binding_dom"/>
</dbReference>
<dbReference type="SUPFAM" id="SSF52467">
    <property type="entry name" value="DHS-like NAD/FAD-binding domain"/>
    <property type="match status" value="1"/>
</dbReference>
<organism evidence="10 11">
    <name type="scientific">Halomonas saccharevitans</name>
    <dbReference type="NCBI Taxonomy" id="416872"/>
    <lineage>
        <taxon>Bacteria</taxon>
        <taxon>Pseudomonadati</taxon>
        <taxon>Pseudomonadota</taxon>
        <taxon>Gammaproteobacteria</taxon>
        <taxon>Oceanospirillales</taxon>
        <taxon>Halomonadaceae</taxon>
        <taxon>Halomonas</taxon>
    </lineage>
</organism>
<dbReference type="EMBL" id="JAVXUR010000001">
    <property type="protein sequence ID" value="MDT8878896.1"/>
    <property type="molecule type" value="Genomic_DNA"/>
</dbReference>
<proteinExistence type="inferred from homology"/>
<keyword evidence="11" id="KW-1185">Reference proteome</keyword>
<dbReference type="RefSeq" id="WP_315585720.1">
    <property type="nucleotide sequence ID" value="NZ_JAVXUR010000001.1"/>
</dbReference>
<evidence type="ECO:0000256" key="2">
    <source>
        <dbReference type="ARBA" id="ARBA00023027"/>
    </source>
</evidence>
<gene>
    <name evidence="10" type="ORF">RSO68_05390</name>
</gene>
<sequence length="479" mass="54153">MSKKKEQERLVKKLVKELNSGTLAVFAGAGLSMPAGYVNWRELLRPIAEEIELSIEKETDLVTLAQYYYNQKQANRGAINQALIDEFSKEAEITENHKILARLPIDTYWTTNYDKLIEGALSQAGKIPDVKYDVKQLVYTKPKRDAVIYKMHGDVDHPGDAVIIKDDYESYHVKMQPFLSALGGDLISKTFLFIGLSFSDPNLDYILSRVRVSWSRNQRPHYSIMRKVKREEGESLADFEYRERKQELFVQDLLRFGITTTLVEEYCEITDILSEVERKYKQKSVFISGAASEFGSFGKDEAESFVYELSRSLVNNGSKIISGFGLGIGSAVITGALESIYSKKGGVIHDQLILRPFPQSQVGSEDLRELWRSYREDMLSYAGVAIFIFGNKKEKGEVFLSGGMREEYEIAKTKGAVLLPVGATGYMAKELWDEVVADSSINSFFSDDIKEKFAILGDEEKSLDDIRATLLEIVDEIRG</sequence>
<comment type="caution">
    <text evidence="8">Lacks conserved residue(s) required for the propagation of feature annotation.</text>
</comment>
<evidence type="ECO:0000256" key="1">
    <source>
        <dbReference type="ARBA" id="ARBA00022801"/>
    </source>
</evidence>
<evidence type="ECO:0000256" key="4">
    <source>
        <dbReference type="ARBA" id="ARBA00034327"/>
    </source>
</evidence>
<evidence type="ECO:0000256" key="7">
    <source>
        <dbReference type="ARBA" id="ARBA00047575"/>
    </source>
</evidence>
<dbReference type="InterPro" id="IPR041486">
    <property type="entry name" value="ThsA_STALD"/>
</dbReference>
<dbReference type="Pfam" id="PF13289">
    <property type="entry name" value="SIR2_2"/>
    <property type="match status" value="1"/>
</dbReference>
<accession>A0ABU3NCJ0</accession>
<evidence type="ECO:0000256" key="5">
    <source>
        <dbReference type="ARBA" id="ARBA00035014"/>
    </source>
</evidence>
<dbReference type="Gene3D" id="3.40.50.1220">
    <property type="entry name" value="TPP-binding domain"/>
    <property type="match status" value="1"/>
</dbReference>
<reference evidence="11" key="1">
    <citation type="submission" date="2023-07" db="EMBL/GenBank/DDBJ databases">
        <title>Substrates and metabolic shifts associated with increased methane emissions in unrestored hypersaline salterns.</title>
        <authorList>
            <person name="Bueno De Mesquita C.P."/>
            <person name="Tringe S.G."/>
        </authorList>
    </citation>
    <scope>NUCLEOTIDE SEQUENCE [LARGE SCALE GENOMIC DNA]</scope>
    <source>
        <strain evidence="11">I4</strain>
    </source>
</reference>
<dbReference type="CDD" id="cd01406">
    <property type="entry name" value="SIR2-like"/>
    <property type="match status" value="1"/>
</dbReference>
<evidence type="ECO:0000256" key="8">
    <source>
        <dbReference type="PROSITE-ProRule" id="PRU00236"/>
    </source>
</evidence>
<comment type="catalytic activity">
    <reaction evidence="7">
        <text>NAD(+) + H2O = ADP-D-ribose + nicotinamide + H(+)</text>
        <dbReference type="Rhea" id="RHEA:16301"/>
        <dbReference type="ChEBI" id="CHEBI:15377"/>
        <dbReference type="ChEBI" id="CHEBI:15378"/>
        <dbReference type="ChEBI" id="CHEBI:17154"/>
        <dbReference type="ChEBI" id="CHEBI:57540"/>
        <dbReference type="ChEBI" id="CHEBI:57967"/>
        <dbReference type="EC" id="3.2.2.5"/>
    </reaction>
    <physiologicalReaction direction="left-to-right" evidence="7">
        <dbReference type="Rhea" id="RHEA:16302"/>
    </physiologicalReaction>
</comment>
<keyword evidence="1" id="KW-0378">Hydrolase</keyword>
<evidence type="ECO:0000313" key="10">
    <source>
        <dbReference type="EMBL" id="MDT8878896.1"/>
    </source>
</evidence>
<keyword evidence="2" id="KW-0520">NAD</keyword>
<comment type="caution">
    <text evidence="10">The sequence shown here is derived from an EMBL/GenBank/DDBJ whole genome shotgun (WGS) entry which is preliminary data.</text>
</comment>